<dbReference type="SUPFAM" id="SSF53697">
    <property type="entry name" value="SIS domain"/>
    <property type="match status" value="1"/>
</dbReference>
<protein>
    <submittedName>
        <fullName evidence="3">SIS domain-containing protein</fullName>
    </submittedName>
</protein>
<dbReference type="Gene3D" id="3.40.50.10490">
    <property type="entry name" value="Glucose-6-phosphate isomerase like protein, domain 1"/>
    <property type="match status" value="2"/>
</dbReference>
<dbReference type="Proteomes" id="UP001172083">
    <property type="component" value="Unassembled WGS sequence"/>
</dbReference>
<keyword evidence="4" id="KW-1185">Reference proteome</keyword>
<dbReference type="RefSeq" id="WP_346757104.1">
    <property type="nucleotide sequence ID" value="NZ_JAUJEB010000001.1"/>
</dbReference>
<dbReference type="CDD" id="cd05008">
    <property type="entry name" value="SIS_GlmS_GlmD_1"/>
    <property type="match status" value="1"/>
</dbReference>
<feature type="domain" description="SIS" evidence="2">
    <location>
        <begin position="44"/>
        <end position="200"/>
    </location>
</feature>
<dbReference type="InterPro" id="IPR035466">
    <property type="entry name" value="GlmS/AgaS_SIS"/>
</dbReference>
<sequence length="409" mass="45054">MDYLGEKVSELELKGARHTAEEISGQPKLWEEAFERMVFYQPQVSDFLKTVFAVPNLQVILTGAGTSAFIGEVLQREFQKSTGKSTRAISTTDLVSHPAESFQKSTPTLLVSFARSGDSPESVAAFDLAEAIVDRIFHLIITCNPDGKLAQVGKKSNTTVLLMPEKANDKALAMTGSFTCMLLAGILTTQIDNLSEQRQTVKKISEYGMVILNGFTEKLKELAASDFKRVVFLGSGPLKGIAEESQLKVQELTDGAIICKHDSFLGFRHGPKAVIDESTLIFYLFSNDPYVYQYEVDLVKSIRSNPKVPYCVGVFEHSESVEELHLDLTIGVSPLKNNVSDVFFTVCSVLPAQILGFYKSLHLGLRPDIPSKSGSITRVVQGVTIYPYQKPTGRNTPVLNQNAAIKKFK</sequence>
<dbReference type="InterPro" id="IPR050303">
    <property type="entry name" value="GatZ_KbaZ_carbometab"/>
</dbReference>
<accession>A0ABT8L5Q4</accession>
<dbReference type="PROSITE" id="PS51464">
    <property type="entry name" value="SIS"/>
    <property type="match status" value="1"/>
</dbReference>
<dbReference type="PANTHER" id="PTHR32502">
    <property type="entry name" value="N-ACETYLGALACTOSAMINE PERMEASE II COMPONENT-RELATED"/>
    <property type="match status" value="1"/>
</dbReference>
<dbReference type="InterPro" id="IPR001347">
    <property type="entry name" value="SIS_dom"/>
</dbReference>
<evidence type="ECO:0000313" key="4">
    <source>
        <dbReference type="Proteomes" id="UP001172083"/>
    </source>
</evidence>
<dbReference type="EMBL" id="JAUJEB010000001">
    <property type="protein sequence ID" value="MDN5211776.1"/>
    <property type="molecule type" value="Genomic_DNA"/>
</dbReference>
<evidence type="ECO:0000259" key="2">
    <source>
        <dbReference type="PROSITE" id="PS51464"/>
    </source>
</evidence>
<dbReference type="Pfam" id="PF01380">
    <property type="entry name" value="SIS"/>
    <property type="match status" value="1"/>
</dbReference>
<dbReference type="InterPro" id="IPR046348">
    <property type="entry name" value="SIS_dom_sf"/>
</dbReference>
<organism evidence="3 4">
    <name type="scientific">Agaribacillus aureus</name>
    <dbReference type="NCBI Taxonomy" id="3051825"/>
    <lineage>
        <taxon>Bacteria</taxon>
        <taxon>Pseudomonadati</taxon>
        <taxon>Bacteroidota</taxon>
        <taxon>Cytophagia</taxon>
        <taxon>Cytophagales</taxon>
        <taxon>Splendidivirgaceae</taxon>
        <taxon>Agaribacillus</taxon>
    </lineage>
</organism>
<keyword evidence="1" id="KW-0677">Repeat</keyword>
<reference evidence="3" key="1">
    <citation type="submission" date="2023-06" db="EMBL/GenBank/DDBJ databases">
        <title>Genomic of Agaribacillus aureum.</title>
        <authorList>
            <person name="Wang G."/>
        </authorList>
    </citation>
    <scope>NUCLEOTIDE SEQUENCE</scope>
    <source>
        <strain evidence="3">BMA12</strain>
    </source>
</reference>
<evidence type="ECO:0000313" key="3">
    <source>
        <dbReference type="EMBL" id="MDN5211776.1"/>
    </source>
</evidence>
<name>A0ABT8L5Q4_9BACT</name>
<dbReference type="PANTHER" id="PTHR32502:SF3">
    <property type="entry name" value="D-GALACTOSAMINE-6-PHOSPHATE DEAMINASE AGAS-RELATED"/>
    <property type="match status" value="1"/>
</dbReference>
<comment type="caution">
    <text evidence="3">The sequence shown here is derived from an EMBL/GenBank/DDBJ whole genome shotgun (WGS) entry which is preliminary data.</text>
</comment>
<gene>
    <name evidence="3" type="ORF">QQ020_06930</name>
</gene>
<evidence type="ECO:0000256" key="1">
    <source>
        <dbReference type="ARBA" id="ARBA00022737"/>
    </source>
</evidence>
<proteinExistence type="predicted"/>